<dbReference type="PhylomeDB" id="B4JRZ9"/>
<protein>
    <submittedName>
        <fullName evidence="2">GH19197</fullName>
    </submittedName>
</protein>
<dbReference type="PROSITE" id="PS50105">
    <property type="entry name" value="SAM_DOMAIN"/>
    <property type="match status" value="1"/>
</dbReference>
<dbReference type="HOGENOM" id="CLU_1742451_0_0_1"/>
<dbReference type="PANTHER" id="PTHR12301:SF8">
    <property type="entry name" value="STERILE ALPHA MOTIF DOMAIN-CONTAINING PROTEIN 5"/>
    <property type="match status" value="1"/>
</dbReference>
<name>B4JRZ9_DROGR</name>
<evidence type="ECO:0000313" key="3">
    <source>
        <dbReference type="Proteomes" id="UP000001070"/>
    </source>
</evidence>
<dbReference type="InParanoid" id="B4JRZ9"/>
<evidence type="ECO:0000313" key="2">
    <source>
        <dbReference type="EMBL" id="EDV94539.1"/>
    </source>
</evidence>
<evidence type="ECO:0000259" key="1">
    <source>
        <dbReference type="PROSITE" id="PS50105"/>
    </source>
</evidence>
<dbReference type="eggNOG" id="KOG4384">
    <property type="taxonomic scope" value="Eukaryota"/>
</dbReference>
<dbReference type="PANTHER" id="PTHR12301">
    <property type="entry name" value="SAM-DOMAIN, SH3 AND NUCLEAR LOCALIZATION SIGNALS PROTEIN RELATED"/>
    <property type="match status" value="1"/>
</dbReference>
<dbReference type="STRING" id="7222.B4JRZ9"/>
<gene>
    <name evidence="2" type="primary">Dgri\GH19197</name>
    <name evidence="2" type="ORF">Dgri_GH19197</name>
</gene>
<reference evidence="2 3" key="1">
    <citation type="journal article" date="2007" name="Nature">
        <title>Evolution of genes and genomes on the Drosophila phylogeny.</title>
        <authorList>
            <consortium name="Drosophila 12 Genomes Consortium"/>
            <person name="Clark A.G."/>
            <person name="Eisen M.B."/>
            <person name="Smith D.R."/>
            <person name="Bergman C.M."/>
            <person name="Oliver B."/>
            <person name="Markow T.A."/>
            <person name="Kaufman T.C."/>
            <person name="Kellis M."/>
            <person name="Gelbart W."/>
            <person name="Iyer V.N."/>
            <person name="Pollard D.A."/>
            <person name="Sackton T.B."/>
            <person name="Larracuente A.M."/>
            <person name="Singh N.D."/>
            <person name="Abad J.P."/>
            <person name="Abt D.N."/>
            <person name="Adryan B."/>
            <person name="Aguade M."/>
            <person name="Akashi H."/>
            <person name="Anderson W.W."/>
            <person name="Aquadro C.F."/>
            <person name="Ardell D.H."/>
            <person name="Arguello R."/>
            <person name="Artieri C.G."/>
            <person name="Barbash D.A."/>
            <person name="Barker D."/>
            <person name="Barsanti P."/>
            <person name="Batterham P."/>
            <person name="Batzoglou S."/>
            <person name="Begun D."/>
            <person name="Bhutkar A."/>
            <person name="Blanco E."/>
            <person name="Bosak S.A."/>
            <person name="Bradley R.K."/>
            <person name="Brand A.D."/>
            <person name="Brent M.R."/>
            <person name="Brooks A.N."/>
            <person name="Brown R.H."/>
            <person name="Butlin R.K."/>
            <person name="Caggese C."/>
            <person name="Calvi B.R."/>
            <person name="Bernardo de Carvalho A."/>
            <person name="Caspi A."/>
            <person name="Castrezana S."/>
            <person name="Celniker S.E."/>
            <person name="Chang J.L."/>
            <person name="Chapple C."/>
            <person name="Chatterji S."/>
            <person name="Chinwalla A."/>
            <person name="Civetta A."/>
            <person name="Clifton S.W."/>
            <person name="Comeron J.M."/>
            <person name="Costello J.C."/>
            <person name="Coyne J.A."/>
            <person name="Daub J."/>
            <person name="David R.G."/>
            <person name="Delcher A.L."/>
            <person name="Delehaunty K."/>
            <person name="Do C.B."/>
            <person name="Ebling H."/>
            <person name="Edwards K."/>
            <person name="Eickbush T."/>
            <person name="Evans J.D."/>
            <person name="Filipski A."/>
            <person name="Findeiss S."/>
            <person name="Freyhult E."/>
            <person name="Fulton L."/>
            <person name="Fulton R."/>
            <person name="Garcia A.C."/>
            <person name="Gardiner A."/>
            <person name="Garfield D.A."/>
            <person name="Garvin B.E."/>
            <person name="Gibson G."/>
            <person name="Gilbert D."/>
            <person name="Gnerre S."/>
            <person name="Godfrey J."/>
            <person name="Good R."/>
            <person name="Gotea V."/>
            <person name="Gravely B."/>
            <person name="Greenberg A.J."/>
            <person name="Griffiths-Jones S."/>
            <person name="Gross S."/>
            <person name="Guigo R."/>
            <person name="Gustafson E.A."/>
            <person name="Haerty W."/>
            <person name="Hahn M.W."/>
            <person name="Halligan D.L."/>
            <person name="Halpern A.L."/>
            <person name="Halter G.M."/>
            <person name="Han M.V."/>
            <person name="Heger A."/>
            <person name="Hillier L."/>
            <person name="Hinrichs A.S."/>
            <person name="Holmes I."/>
            <person name="Hoskins R.A."/>
            <person name="Hubisz M.J."/>
            <person name="Hultmark D."/>
            <person name="Huntley M.A."/>
            <person name="Jaffe D.B."/>
            <person name="Jagadeeshan S."/>
            <person name="Jeck W.R."/>
            <person name="Johnson J."/>
            <person name="Jones C.D."/>
            <person name="Jordan W.C."/>
            <person name="Karpen G.H."/>
            <person name="Kataoka E."/>
            <person name="Keightley P.D."/>
            <person name="Kheradpour P."/>
            <person name="Kirkness E.F."/>
            <person name="Koerich L.B."/>
            <person name="Kristiansen K."/>
            <person name="Kudrna D."/>
            <person name="Kulathinal R.J."/>
            <person name="Kumar S."/>
            <person name="Kwok R."/>
            <person name="Lander E."/>
            <person name="Langley C.H."/>
            <person name="Lapoint R."/>
            <person name="Lazzaro B.P."/>
            <person name="Lee S.J."/>
            <person name="Levesque L."/>
            <person name="Li R."/>
            <person name="Lin C.F."/>
            <person name="Lin M.F."/>
            <person name="Lindblad-Toh K."/>
            <person name="Llopart A."/>
            <person name="Long M."/>
            <person name="Low L."/>
            <person name="Lozovsky E."/>
            <person name="Lu J."/>
            <person name="Luo M."/>
            <person name="Machado C.A."/>
            <person name="Makalowski W."/>
            <person name="Marzo M."/>
            <person name="Matsuda M."/>
            <person name="Matzkin L."/>
            <person name="McAllister B."/>
            <person name="McBride C.S."/>
            <person name="McKernan B."/>
            <person name="McKernan K."/>
            <person name="Mendez-Lago M."/>
            <person name="Minx P."/>
            <person name="Mollenhauer M.U."/>
            <person name="Montooth K."/>
            <person name="Mount S.M."/>
            <person name="Mu X."/>
            <person name="Myers E."/>
            <person name="Negre B."/>
            <person name="Newfeld S."/>
            <person name="Nielsen R."/>
            <person name="Noor M.A."/>
            <person name="O'Grady P."/>
            <person name="Pachter L."/>
            <person name="Papaceit M."/>
            <person name="Parisi M.J."/>
            <person name="Parisi M."/>
            <person name="Parts L."/>
            <person name="Pedersen J.S."/>
            <person name="Pesole G."/>
            <person name="Phillippy A.M."/>
            <person name="Ponting C.P."/>
            <person name="Pop M."/>
            <person name="Porcelli D."/>
            <person name="Powell J.R."/>
            <person name="Prohaska S."/>
            <person name="Pruitt K."/>
            <person name="Puig M."/>
            <person name="Quesneville H."/>
            <person name="Ram K.R."/>
            <person name="Rand D."/>
            <person name="Rasmussen M.D."/>
            <person name="Reed L.K."/>
            <person name="Reenan R."/>
            <person name="Reily A."/>
            <person name="Remington K.A."/>
            <person name="Rieger T.T."/>
            <person name="Ritchie M.G."/>
            <person name="Robin C."/>
            <person name="Rogers Y.H."/>
            <person name="Rohde C."/>
            <person name="Rozas J."/>
            <person name="Rubenfield M.J."/>
            <person name="Ruiz A."/>
            <person name="Russo S."/>
            <person name="Salzberg S.L."/>
            <person name="Sanchez-Gracia A."/>
            <person name="Saranga D.J."/>
            <person name="Sato H."/>
            <person name="Schaeffer S.W."/>
            <person name="Schatz M.C."/>
            <person name="Schlenke T."/>
            <person name="Schwartz R."/>
            <person name="Segarra C."/>
            <person name="Singh R.S."/>
            <person name="Sirot L."/>
            <person name="Sirota M."/>
            <person name="Sisneros N.B."/>
            <person name="Smith C.D."/>
            <person name="Smith T.F."/>
            <person name="Spieth J."/>
            <person name="Stage D.E."/>
            <person name="Stark A."/>
            <person name="Stephan W."/>
            <person name="Strausberg R.L."/>
            <person name="Strempel S."/>
            <person name="Sturgill D."/>
            <person name="Sutton G."/>
            <person name="Sutton G.G."/>
            <person name="Tao W."/>
            <person name="Teichmann S."/>
            <person name="Tobari Y.N."/>
            <person name="Tomimura Y."/>
            <person name="Tsolas J.M."/>
            <person name="Valente V.L."/>
            <person name="Venter E."/>
            <person name="Venter J.C."/>
            <person name="Vicario S."/>
            <person name="Vieira F.G."/>
            <person name="Vilella A.J."/>
            <person name="Villasante A."/>
            <person name="Walenz B."/>
            <person name="Wang J."/>
            <person name="Wasserman M."/>
            <person name="Watts T."/>
            <person name="Wilson D."/>
            <person name="Wilson R.K."/>
            <person name="Wing R.A."/>
            <person name="Wolfner M.F."/>
            <person name="Wong A."/>
            <person name="Wong G.K."/>
            <person name="Wu C.I."/>
            <person name="Wu G."/>
            <person name="Yamamoto D."/>
            <person name="Yang H.P."/>
            <person name="Yang S.P."/>
            <person name="Yorke J.A."/>
            <person name="Yoshida K."/>
            <person name="Zdobnov E."/>
            <person name="Zhang P."/>
            <person name="Zhang Y."/>
            <person name="Zimin A.V."/>
            <person name="Baldwin J."/>
            <person name="Abdouelleil A."/>
            <person name="Abdulkadir J."/>
            <person name="Abebe A."/>
            <person name="Abera B."/>
            <person name="Abreu J."/>
            <person name="Acer S.C."/>
            <person name="Aftuck L."/>
            <person name="Alexander A."/>
            <person name="An P."/>
            <person name="Anderson E."/>
            <person name="Anderson S."/>
            <person name="Arachi H."/>
            <person name="Azer M."/>
            <person name="Bachantsang P."/>
            <person name="Barry A."/>
            <person name="Bayul T."/>
            <person name="Berlin A."/>
            <person name="Bessette D."/>
            <person name="Bloom T."/>
            <person name="Blye J."/>
            <person name="Boguslavskiy L."/>
            <person name="Bonnet C."/>
            <person name="Boukhgalter B."/>
            <person name="Bourzgui I."/>
            <person name="Brown A."/>
            <person name="Cahill P."/>
            <person name="Channer S."/>
            <person name="Cheshatsang Y."/>
            <person name="Chuda L."/>
            <person name="Citroen M."/>
            <person name="Collymore A."/>
            <person name="Cooke P."/>
            <person name="Costello M."/>
            <person name="D'Aco K."/>
            <person name="Daza R."/>
            <person name="De Haan G."/>
            <person name="DeGray S."/>
            <person name="DeMaso C."/>
            <person name="Dhargay N."/>
            <person name="Dooley K."/>
            <person name="Dooley E."/>
            <person name="Doricent M."/>
            <person name="Dorje P."/>
            <person name="Dorjee K."/>
            <person name="Dupes A."/>
            <person name="Elong R."/>
            <person name="Falk J."/>
            <person name="Farina A."/>
            <person name="Faro S."/>
            <person name="Ferguson D."/>
            <person name="Fisher S."/>
            <person name="Foley C.D."/>
            <person name="Franke A."/>
            <person name="Friedrich D."/>
            <person name="Gadbois L."/>
            <person name="Gearin G."/>
            <person name="Gearin C.R."/>
            <person name="Giannoukos G."/>
            <person name="Goode T."/>
            <person name="Graham J."/>
            <person name="Grandbois E."/>
            <person name="Grewal S."/>
            <person name="Gyaltsen K."/>
            <person name="Hafez N."/>
            <person name="Hagos B."/>
            <person name="Hall J."/>
            <person name="Henson C."/>
            <person name="Hollinger A."/>
            <person name="Honan T."/>
            <person name="Huard M.D."/>
            <person name="Hughes L."/>
            <person name="Hurhula B."/>
            <person name="Husby M.E."/>
            <person name="Kamat A."/>
            <person name="Kanga B."/>
            <person name="Kashin S."/>
            <person name="Khazanovich D."/>
            <person name="Kisner P."/>
            <person name="Lance K."/>
            <person name="Lara M."/>
            <person name="Lee W."/>
            <person name="Lennon N."/>
            <person name="Letendre F."/>
            <person name="LeVine R."/>
            <person name="Lipovsky A."/>
            <person name="Liu X."/>
            <person name="Liu J."/>
            <person name="Liu S."/>
            <person name="Lokyitsang T."/>
            <person name="Lokyitsang Y."/>
            <person name="Lubonja R."/>
            <person name="Lui A."/>
            <person name="MacDonald P."/>
            <person name="Magnisalis V."/>
            <person name="Maru K."/>
            <person name="Matthews C."/>
            <person name="McCusker W."/>
            <person name="McDonough S."/>
            <person name="Mehta T."/>
            <person name="Meldrim J."/>
            <person name="Meneus L."/>
            <person name="Mihai O."/>
            <person name="Mihalev A."/>
            <person name="Mihova T."/>
            <person name="Mittelman R."/>
            <person name="Mlenga V."/>
            <person name="Montmayeur A."/>
            <person name="Mulrain L."/>
            <person name="Navidi A."/>
            <person name="Naylor J."/>
            <person name="Negash T."/>
            <person name="Nguyen T."/>
            <person name="Nguyen N."/>
            <person name="Nicol R."/>
            <person name="Norbu C."/>
            <person name="Norbu N."/>
            <person name="Novod N."/>
            <person name="O'Neill B."/>
            <person name="Osman S."/>
            <person name="Markiewicz E."/>
            <person name="Oyono O.L."/>
            <person name="Patti C."/>
            <person name="Phunkhang P."/>
            <person name="Pierre F."/>
            <person name="Priest M."/>
            <person name="Raghuraman S."/>
            <person name="Rege F."/>
            <person name="Reyes R."/>
            <person name="Rise C."/>
            <person name="Rogov P."/>
            <person name="Ross K."/>
            <person name="Ryan E."/>
            <person name="Settipalli S."/>
            <person name="Shea T."/>
            <person name="Sherpa N."/>
            <person name="Shi L."/>
            <person name="Shih D."/>
            <person name="Sparrow T."/>
            <person name="Spaulding J."/>
            <person name="Stalker J."/>
            <person name="Stange-Thomann N."/>
            <person name="Stavropoulos S."/>
            <person name="Stone C."/>
            <person name="Strader C."/>
            <person name="Tesfaye S."/>
            <person name="Thomson T."/>
            <person name="Thoulutsang Y."/>
            <person name="Thoulutsang D."/>
            <person name="Topham K."/>
            <person name="Topping I."/>
            <person name="Tsamla T."/>
            <person name="Vassiliev H."/>
            <person name="Vo A."/>
            <person name="Wangchuk T."/>
            <person name="Wangdi T."/>
            <person name="Weiand M."/>
            <person name="Wilkinson J."/>
            <person name="Wilson A."/>
            <person name="Yadav S."/>
            <person name="Young G."/>
            <person name="Yu Q."/>
            <person name="Zembek L."/>
            <person name="Zhong D."/>
            <person name="Zimmer A."/>
            <person name="Zwirko Z."/>
            <person name="Jaffe D.B."/>
            <person name="Alvarez P."/>
            <person name="Brockman W."/>
            <person name="Butler J."/>
            <person name="Chin C."/>
            <person name="Gnerre S."/>
            <person name="Grabherr M."/>
            <person name="Kleber M."/>
            <person name="Mauceli E."/>
            <person name="MacCallum I."/>
        </authorList>
    </citation>
    <scope>NUCLEOTIDE SEQUENCE [LARGE SCALE GENOMIC DNA]</scope>
    <source>
        <strain evidence="3">Tucson 15287-2541.00</strain>
    </source>
</reference>
<proteinExistence type="predicted"/>
<dbReference type="InterPro" id="IPR001660">
    <property type="entry name" value="SAM"/>
</dbReference>
<dbReference type="Pfam" id="PF00536">
    <property type="entry name" value="SAM_1"/>
    <property type="match status" value="1"/>
</dbReference>
<dbReference type="Gene3D" id="1.10.150.50">
    <property type="entry name" value="Transcription Factor, Ets-1"/>
    <property type="match status" value="1"/>
</dbReference>
<sequence>MCSKQVREWLVFLTMEKYMHCFLERGYITIEQCQQIINSDLIMLGIDNPTHRKLLLAGVQLLINSPKLFACSEPCEFHPTNSVDINISAQFLVTCKIDLHLDVENKSNFLSRTPSPNEYINDSAFPISHTDLPNFESDELLALQMDELLN</sequence>
<dbReference type="KEGG" id="dgr:6567501"/>
<dbReference type="OrthoDB" id="7862313at2759"/>
<organism evidence="3">
    <name type="scientific">Drosophila grimshawi</name>
    <name type="common">Hawaiian fruit fly</name>
    <name type="synonym">Idiomyia grimshawi</name>
    <dbReference type="NCBI Taxonomy" id="7222"/>
    <lineage>
        <taxon>Eukaryota</taxon>
        <taxon>Metazoa</taxon>
        <taxon>Ecdysozoa</taxon>
        <taxon>Arthropoda</taxon>
        <taxon>Hexapoda</taxon>
        <taxon>Insecta</taxon>
        <taxon>Pterygota</taxon>
        <taxon>Neoptera</taxon>
        <taxon>Endopterygota</taxon>
        <taxon>Diptera</taxon>
        <taxon>Brachycera</taxon>
        <taxon>Muscomorpha</taxon>
        <taxon>Ephydroidea</taxon>
        <taxon>Drosophilidae</taxon>
        <taxon>Drosophila</taxon>
        <taxon>Hawaiian Drosophila</taxon>
    </lineage>
</organism>
<dbReference type="InterPro" id="IPR013761">
    <property type="entry name" value="SAM/pointed_sf"/>
</dbReference>
<dbReference type="SUPFAM" id="SSF47769">
    <property type="entry name" value="SAM/Pointed domain"/>
    <property type="match status" value="1"/>
</dbReference>
<dbReference type="Proteomes" id="UP000001070">
    <property type="component" value="Unassembled WGS sequence"/>
</dbReference>
<accession>B4JRZ9</accession>
<keyword evidence="3" id="KW-1185">Reference proteome</keyword>
<feature type="domain" description="SAM" evidence="1">
    <location>
        <begin position="1"/>
        <end position="65"/>
    </location>
</feature>
<dbReference type="AlphaFoldDB" id="B4JRZ9"/>
<dbReference type="InterPro" id="IPR051725">
    <property type="entry name" value="SAM-SH3_domain_protein"/>
</dbReference>
<dbReference type="EMBL" id="CH916373">
    <property type="protein sequence ID" value="EDV94539.1"/>
    <property type="molecule type" value="Genomic_DNA"/>
</dbReference>